<accession>A0A8E2JKY0</accession>
<dbReference type="InterPro" id="IPR001345">
    <property type="entry name" value="PG/BPGM_mutase_AS"/>
</dbReference>
<organism evidence="2 3">
    <name type="scientific">Glonium stellatum</name>
    <dbReference type="NCBI Taxonomy" id="574774"/>
    <lineage>
        <taxon>Eukaryota</taxon>
        <taxon>Fungi</taxon>
        <taxon>Dikarya</taxon>
        <taxon>Ascomycota</taxon>
        <taxon>Pezizomycotina</taxon>
        <taxon>Dothideomycetes</taxon>
        <taxon>Pleosporomycetidae</taxon>
        <taxon>Gloniales</taxon>
        <taxon>Gloniaceae</taxon>
        <taxon>Glonium</taxon>
    </lineage>
</organism>
<dbReference type="OrthoDB" id="425925at2759"/>
<keyword evidence="3" id="KW-1185">Reference proteome</keyword>
<dbReference type="PROSITE" id="PS00175">
    <property type="entry name" value="PG_MUTASE"/>
    <property type="match status" value="1"/>
</dbReference>
<evidence type="ECO:0000313" key="2">
    <source>
        <dbReference type="EMBL" id="OCL01205.1"/>
    </source>
</evidence>
<keyword evidence="1" id="KW-0732">Signal</keyword>
<feature type="signal peptide" evidence="1">
    <location>
        <begin position="1"/>
        <end position="20"/>
    </location>
</feature>
<evidence type="ECO:0008006" key="4">
    <source>
        <dbReference type="Google" id="ProtNLM"/>
    </source>
</evidence>
<gene>
    <name evidence="2" type="ORF">AOQ84DRAFT_393826</name>
</gene>
<feature type="chain" id="PRO_5034985449" description="Phosphoglycerate mutase family protein" evidence="1">
    <location>
        <begin position="21"/>
        <end position="194"/>
    </location>
</feature>
<sequence>MKLQHFFLLNLAAFVAAASSQSTVYLIRHGEKPDNGNGLNAEGQQRAQCLRSAFGASSPYNIGHIMAQTPKSGMSFIFSTGYRVSFVPIDRQHGSRQRPYDTVAPLSSDLGLTVDISCDRDDPGCVKDVVDGYQGNGNILICWEHDALHDIVKKLGDSDAPDYPDDSFNLIWTDPYPYSQIASTTSEDCPGLDD</sequence>
<dbReference type="Proteomes" id="UP000250140">
    <property type="component" value="Unassembled WGS sequence"/>
</dbReference>
<name>A0A8E2JKY0_9PEZI</name>
<evidence type="ECO:0000256" key="1">
    <source>
        <dbReference type="SAM" id="SignalP"/>
    </source>
</evidence>
<evidence type="ECO:0000313" key="3">
    <source>
        <dbReference type="Proteomes" id="UP000250140"/>
    </source>
</evidence>
<proteinExistence type="predicted"/>
<dbReference type="EMBL" id="KV751171">
    <property type="protein sequence ID" value="OCL01205.1"/>
    <property type="molecule type" value="Genomic_DNA"/>
</dbReference>
<reference evidence="2 3" key="1">
    <citation type="journal article" date="2016" name="Nat. Commun.">
        <title>Ectomycorrhizal ecology is imprinted in the genome of the dominant symbiotic fungus Cenococcum geophilum.</title>
        <authorList>
            <consortium name="DOE Joint Genome Institute"/>
            <person name="Peter M."/>
            <person name="Kohler A."/>
            <person name="Ohm R.A."/>
            <person name="Kuo A."/>
            <person name="Krutzmann J."/>
            <person name="Morin E."/>
            <person name="Arend M."/>
            <person name="Barry K.W."/>
            <person name="Binder M."/>
            <person name="Choi C."/>
            <person name="Clum A."/>
            <person name="Copeland A."/>
            <person name="Grisel N."/>
            <person name="Haridas S."/>
            <person name="Kipfer T."/>
            <person name="LaButti K."/>
            <person name="Lindquist E."/>
            <person name="Lipzen A."/>
            <person name="Maire R."/>
            <person name="Meier B."/>
            <person name="Mihaltcheva S."/>
            <person name="Molinier V."/>
            <person name="Murat C."/>
            <person name="Poggeler S."/>
            <person name="Quandt C.A."/>
            <person name="Sperisen C."/>
            <person name="Tritt A."/>
            <person name="Tisserant E."/>
            <person name="Crous P.W."/>
            <person name="Henrissat B."/>
            <person name="Nehls U."/>
            <person name="Egli S."/>
            <person name="Spatafora J.W."/>
            <person name="Grigoriev I.V."/>
            <person name="Martin F.M."/>
        </authorList>
    </citation>
    <scope>NUCLEOTIDE SEQUENCE [LARGE SCALE GENOMIC DNA]</scope>
    <source>
        <strain evidence="2 3">CBS 207.34</strain>
    </source>
</reference>
<dbReference type="AlphaFoldDB" id="A0A8E2JKY0"/>
<protein>
    <recommendedName>
        <fullName evidence="4">Phosphoglycerate mutase family protein</fullName>
    </recommendedName>
</protein>
<dbReference type="GO" id="GO:0003824">
    <property type="term" value="F:catalytic activity"/>
    <property type="evidence" value="ECO:0007669"/>
    <property type="project" value="InterPro"/>
</dbReference>